<keyword evidence="6 13" id="KW-0255">Endonuclease</keyword>
<dbReference type="Gene3D" id="1.10.150.110">
    <property type="entry name" value="DNA polymerase beta, N-terminal domain-like"/>
    <property type="match status" value="1"/>
</dbReference>
<dbReference type="GO" id="GO:0008821">
    <property type="term" value="F:crossover junction DNA endonuclease activity"/>
    <property type="evidence" value="ECO:0007669"/>
    <property type="project" value="UniProtKB-UniRule"/>
</dbReference>
<dbReference type="SUPFAM" id="SSF52980">
    <property type="entry name" value="Restriction endonuclease-like"/>
    <property type="match status" value="1"/>
</dbReference>
<name>A0A8T0DDB6_9TREM</name>
<reference evidence="16 17" key="1">
    <citation type="submission" date="2019-07" db="EMBL/GenBank/DDBJ databases">
        <title>Annotation for the trematode Paragonimus westermani.</title>
        <authorList>
            <person name="Choi Y.-J."/>
        </authorList>
    </citation>
    <scope>NUCLEOTIDE SEQUENCE [LARGE SCALE GENOMIC DNA]</scope>
    <source>
        <strain evidence="16">180907_Pwestermani</strain>
    </source>
</reference>
<dbReference type="SMART" id="SM00891">
    <property type="entry name" value="ERCC4"/>
    <property type="match status" value="1"/>
</dbReference>
<evidence type="ECO:0000256" key="9">
    <source>
        <dbReference type="ARBA" id="ARBA00022842"/>
    </source>
</evidence>
<evidence type="ECO:0000313" key="16">
    <source>
        <dbReference type="EMBL" id="KAF8565770.1"/>
    </source>
</evidence>
<evidence type="ECO:0000256" key="4">
    <source>
        <dbReference type="ARBA" id="ARBA00022722"/>
    </source>
</evidence>
<dbReference type="Pfam" id="PF14716">
    <property type="entry name" value="HHH_8"/>
    <property type="match status" value="1"/>
</dbReference>
<keyword evidence="11 13" id="KW-0234">DNA repair</keyword>
<dbReference type="GO" id="GO:0048257">
    <property type="term" value="F:3'-flap endonuclease activity"/>
    <property type="evidence" value="ECO:0007669"/>
    <property type="project" value="TreeGrafter"/>
</dbReference>
<dbReference type="FunFam" id="1.10.150.110:FF:000001">
    <property type="entry name" value="Putative Crossover junction endonuclease MUS81"/>
    <property type="match status" value="1"/>
</dbReference>
<dbReference type="GO" id="GO:0048476">
    <property type="term" value="C:Holliday junction resolvase complex"/>
    <property type="evidence" value="ECO:0007669"/>
    <property type="project" value="UniProtKB-UniRule"/>
</dbReference>
<dbReference type="PANTHER" id="PTHR13451">
    <property type="entry name" value="CLASS II CROSSOVER JUNCTION ENDONUCLEASE MUS81"/>
    <property type="match status" value="1"/>
</dbReference>
<dbReference type="PANTHER" id="PTHR13451:SF0">
    <property type="entry name" value="CROSSOVER JUNCTION ENDONUCLEASE MUS81"/>
    <property type="match status" value="1"/>
</dbReference>
<keyword evidence="10 13" id="KW-0233">DNA recombination</keyword>
<dbReference type="GO" id="GO:0000712">
    <property type="term" value="P:resolution of meiotic recombination intermediates"/>
    <property type="evidence" value="ECO:0007669"/>
    <property type="project" value="TreeGrafter"/>
</dbReference>
<comment type="similarity">
    <text evidence="3 13">Belongs to the XPF family.</text>
</comment>
<evidence type="ECO:0000256" key="8">
    <source>
        <dbReference type="ARBA" id="ARBA00022801"/>
    </source>
</evidence>
<evidence type="ECO:0000313" key="17">
    <source>
        <dbReference type="Proteomes" id="UP000699462"/>
    </source>
</evidence>
<dbReference type="Proteomes" id="UP000699462">
    <property type="component" value="Unassembled WGS sequence"/>
</dbReference>
<comment type="cofactor">
    <cofactor evidence="1 13">
        <name>Mg(2+)</name>
        <dbReference type="ChEBI" id="CHEBI:18420"/>
    </cofactor>
</comment>
<dbReference type="InterPro" id="IPR011335">
    <property type="entry name" value="Restrct_endonuc-II-like"/>
</dbReference>
<evidence type="ECO:0000256" key="3">
    <source>
        <dbReference type="ARBA" id="ARBA00010015"/>
    </source>
</evidence>
<dbReference type="OrthoDB" id="5963188at2759"/>
<dbReference type="GO" id="GO:0031297">
    <property type="term" value="P:replication fork processing"/>
    <property type="evidence" value="ECO:0007669"/>
    <property type="project" value="UniProtKB-ARBA"/>
</dbReference>
<evidence type="ECO:0000256" key="13">
    <source>
        <dbReference type="RuleBase" id="RU369042"/>
    </source>
</evidence>
<keyword evidence="7 13" id="KW-0227">DNA damage</keyword>
<dbReference type="GO" id="GO:0005634">
    <property type="term" value="C:nucleus"/>
    <property type="evidence" value="ECO:0007669"/>
    <property type="project" value="UniProtKB-SubCell"/>
</dbReference>
<dbReference type="SUPFAM" id="SSF47802">
    <property type="entry name" value="DNA polymerase beta, N-terminal domain-like"/>
    <property type="match status" value="1"/>
</dbReference>
<evidence type="ECO:0000256" key="7">
    <source>
        <dbReference type="ARBA" id="ARBA00022763"/>
    </source>
</evidence>
<evidence type="ECO:0000256" key="12">
    <source>
        <dbReference type="ARBA" id="ARBA00023242"/>
    </source>
</evidence>
<dbReference type="EMBL" id="JTDF01006144">
    <property type="protein sequence ID" value="KAF8565770.1"/>
    <property type="molecule type" value="Genomic_DNA"/>
</dbReference>
<dbReference type="Gene3D" id="1.10.150.670">
    <property type="entry name" value="Crossover junction endonuclease EME1, DNA-binding domain"/>
    <property type="match status" value="1"/>
</dbReference>
<keyword evidence="8 13" id="KW-0378">Hydrolase</keyword>
<dbReference type="GO" id="GO:0031573">
    <property type="term" value="P:mitotic intra-S DNA damage checkpoint signaling"/>
    <property type="evidence" value="ECO:0007669"/>
    <property type="project" value="TreeGrafter"/>
</dbReference>
<feature type="domain" description="ERCC4" evidence="15">
    <location>
        <begin position="476"/>
        <end position="577"/>
    </location>
</feature>
<comment type="caution">
    <text evidence="16">The sequence shown here is derived from an EMBL/GenBank/DDBJ whole genome shotgun (WGS) entry which is preliminary data.</text>
</comment>
<organism evidence="16 17">
    <name type="scientific">Paragonimus westermani</name>
    <dbReference type="NCBI Taxonomy" id="34504"/>
    <lineage>
        <taxon>Eukaryota</taxon>
        <taxon>Metazoa</taxon>
        <taxon>Spiralia</taxon>
        <taxon>Lophotrochozoa</taxon>
        <taxon>Platyhelminthes</taxon>
        <taxon>Trematoda</taxon>
        <taxon>Digenea</taxon>
        <taxon>Plagiorchiida</taxon>
        <taxon>Troglotremata</taxon>
        <taxon>Troglotrematidae</taxon>
        <taxon>Paragonimus</taxon>
    </lineage>
</organism>
<dbReference type="Pfam" id="PF21292">
    <property type="entry name" value="EME1-MUS81_C"/>
    <property type="match status" value="1"/>
</dbReference>
<evidence type="ECO:0000256" key="14">
    <source>
        <dbReference type="SAM" id="MobiDB-lite"/>
    </source>
</evidence>
<proteinExistence type="inferred from homology"/>
<sequence>MRPKTPQTSKTKRLVHHNVLFERWITKAMEEAFTKELKSYHTYKKALFSLRKYPLMLSSGKECRILEGFGPKLCDFLDDMLSKYAAELNMSPAAALLHGNRKATMQACSATTQLAFSSTTAPVYPLPRTIETLDYMDPESITTTTTIERTQSKSCTIPAVTSLSELSPAEKQLLEVLSSSKNPLGCSLQELAACLRSPGSNHNVTSVMDNLGRLTSRGLIYSIPDHPGRYRLTDNSPSGSNSSSIVTITDSPLEAVTVEVGQAEDNASGEQNYPLAFTYANERGEAVQFRSCAHTIRFDSNDGQHESIGFRISCAYEDLIVAGVAYRMDWNAPSSIGTGAPCVFAYLLDPNAPNKSTKISVRCLSPELKHPSCDLPDAPVIYPQTNRTGFLIDSTVSTKVQLQRSVSAACTVEPLHAGCPVPSSAPSSNPSLSSIQHSEPTSPKRPMSSVLTRVLSAPSSTTHSRLSIPGGTYKLILLVDVREQFGLNRVKQLLPPVLQSLGVNCESRALPVGDFLWVGRWTTASGDQMEAVLDYVVERKRADDLAASIVDGRFQEQKYRMKRTLLAHPICLIEECASMRNQRLPFETLLQAVANCQIIDGFQVMVTRCPEDTVDLLAALTETLHRQCSLDLHVCSPSVTKPDLNGSLHGLRWSDFVQLSNKSPNPTVRDMFARQLLQIHGCSSCKVAAVLDTYPTPLSLFQAYDSQPTIQAKKSMLASLKVANTNRQVKTGSSPSWTVSLLVQLVFLLIRSQSMKTRIDLSVSNL</sequence>
<dbReference type="GO" id="GO:0046872">
    <property type="term" value="F:metal ion binding"/>
    <property type="evidence" value="ECO:0007669"/>
    <property type="project" value="UniProtKB-UniRule"/>
</dbReference>
<dbReference type="Gene3D" id="3.40.50.10130">
    <property type="match status" value="1"/>
</dbReference>
<protein>
    <recommendedName>
        <fullName evidence="13">Crossover junction endonuclease MUS81</fullName>
        <ecNumber evidence="13">3.1.22.-</ecNumber>
    </recommendedName>
</protein>
<dbReference type="InterPro" id="IPR006166">
    <property type="entry name" value="ERCC4_domain"/>
</dbReference>
<dbReference type="CDD" id="cd20074">
    <property type="entry name" value="XPF_nuclease_Mus81"/>
    <property type="match status" value="1"/>
</dbReference>
<feature type="compositionally biased region" description="Low complexity" evidence="14">
    <location>
        <begin position="421"/>
        <end position="438"/>
    </location>
</feature>
<comment type="function">
    <text evidence="13">Interacts with EME1 to form a DNA structure-specific endonuclease with substrate preference for branched DNA structures with a 5'-end at the branch nick. Typical substrates include 3'-flap structures, D-loops, replication forks and nicked Holliday junctions. May be required in mitosis for the processing of stalled or collapsed replication fork intermediates. May be required in meiosis for the repair of meiosis-specific double strand breaks subsequent to single-end invasion (SEI).</text>
</comment>
<dbReference type="InterPro" id="IPR042530">
    <property type="entry name" value="EME1/EME2_C"/>
</dbReference>
<gene>
    <name evidence="16" type="ORF">P879_07093</name>
</gene>
<evidence type="ECO:0000256" key="11">
    <source>
        <dbReference type="ARBA" id="ARBA00023204"/>
    </source>
</evidence>
<keyword evidence="4 13" id="KW-0540">Nuclease</keyword>
<dbReference type="GO" id="GO:0003677">
    <property type="term" value="F:DNA binding"/>
    <property type="evidence" value="ECO:0007669"/>
    <property type="project" value="UniProtKB-UniRule"/>
</dbReference>
<dbReference type="GO" id="GO:0006308">
    <property type="term" value="P:DNA catabolic process"/>
    <property type="evidence" value="ECO:0007669"/>
    <property type="project" value="UniProtKB-UniRule"/>
</dbReference>
<dbReference type="EC" id="3.1.22.-" evidence="13"/>
<dbReference type="InterPro" id="IPR033309">
    <property type="entry name" value="Mus81"/>
</dbReference>
<dbReference type="AlphaFoldDB" id="A0A8T0DDB6"/>
<evidence type="ECO:0000256" key="1">
    <source>
        <dbReference type="ARBA" id="ARBA00001946"/>
    </source>
</evidence>
<evidence type="ECO:0000256" key="2">
    <source>
        <dbReference type="ARBA" id="ARBA00004123"/>
    </source>
</evidence>
<comment type="subcellular location">
    <subcellularLocation>
        <location evidence="2 13">Nucleus</location>
    </subcellularLocation>
</comment>
<feature type="region of interest" description="Disordered" evidence="14">
    <location>
        <begin position="421"/>
        <end position="447"/>
    </location>
</feature>
<accession>A0A8T0DDB6</accession>
<comment type="subunit">
    <text evidence="13">Interacts with EME1.</text>
</comment>
<evidence type="ECO:0000256" key="6">
    <source>
        <dbReference type="ARBA" id="ARBA00022759"/>
    </source>
</evidence>
<keyword evidence="12 13" id="KW-0539">Nucleus</keyword>
<keyword evidence="5 13" id="KW-0479">Metal-binding</keyword>
<evidence type="ECO:0000256" key="5">
    <source>
        <dbReference type="ARBA" id="ARBA00022723"/>
    </source>
</evidence>
<dbReference type="GO" id="GO:0000727">
    <property type="term" value="P:double-strand break repair via break-induced replication"/>
    <property type="evidence" value="ECO:0007669"/>
    <property type="project" value="UniProtKB-UniRule"/>
</dbReference>
<keyword evidence="17" id="KW-1185">Reference proteome</keyword>
<dbReference type="InterPro" id="IPR047416">
    <property type="entry name" value="XPF_nuclease_Mus81"/>
</dbReference>
<keyword evidence="9 13" id="KW-0460">Magnesium</keyword>
<dbReference type="Pfam" id="PF02732">
    <property type="entry name" value="ERCC4"/>
    <property type="match status" value="1"/>
</dbReference>
<evidence type="ECO:0000259" key="15">
    <source>
        <dbReference type="SMART" id="SM00891"/>
    </source>
</evidence>
<evidence type="ECO:0000256" key="10">
    <source>
        <dbReference type="ARBA" id="ARBA00023172"/>
    </source>
</evidence>
<dbReference type="InterPro" id="IPR010996">
    <property type="entry name" value="HHH_MUS81"/>
</dbReference>
<dbReference type="InterPro" id="IPR027421">
    <property type="entry name" value="DNA_pol_lamdba_lyase_dom_sf"/>
</dbReference>